<feature type="region of interest" description="Disordered" evidence="7">
    <location>
        <begin position="385"/>
        <end position="404"/>
    </location>
</feature>
<dbReference type="Pfam" id="PF06745">
    <property type="entry name" value="ATPase"/>
    <property type="match status" value="1"/>
</dbReference>
<dbReference type="GO" id="GO:0033065">
    <property type="term" value="C:Rad51C-XRCC3 complex"/>
    <property type="evidence" value="ECO:0007669"/>
    <property type="project" value="EnsemblFungi"/>
</dbReference>
<dbReference type="STRING" id="1071381.G8BN13"/>
<dbReference type="PANTHER" id="PTHR46239:SF1">
    <property type="entry name" value="DNA REPAIR PROTEIN RAD51 HOMOLOG 3"/>
    <property type="match status" value="1"/>
</dbReference>
<dbReference type="GO" id="GO:0030491">
    <property type="term" value="P:heteroduplex formation"/>
    <property type="evidence" value="ECO:0007669"/>
    <property type="project" value="EnsemblFungi"/>
</dbReference>
<evidence type="ECO:0000256" key="7">
    <source>
        <dbReference type="SAM" id="MobiDB-lite"/>
    </source>
</evidence>
<keyword evidence="2" id="KW-0547">Nucleotide-binding</keyword>
<dbReference type="eggNOG" id="ENOG502RTRR">
    <property type="taxonomic scope" value="Eukaryota"/>
</dbReference>
<keyword evidence="10" id="KW-1185">Reference proteome</keyword>
<organism evidence="9 10">
    <name type="scientific">Tetrapisispora phaffii (strain ATCC 24235 / CBS 4417 / NBRC 1672 / NRRL Y-8282 / UCD 70-5)</name>
    <name type="common">Yeast</name>
    <name type="synonym">Fabospora phaffii</name>
    <dbReference type="NCBI Taxonomy" id="1071381"/>
    <lineage>
        <taxon>Eukaryota</taxon>
        <taxon>Fungi</taxon>
        <taxon>Dikarya</taxon>
        <taxon>Ascomycota</taxon>
        <taxon>Saccharomycotina</taxon>
        <taxon>Saccharomycetes</taxon>
        <taxon>Saccharomycetales</taxon>
        <taxon>Saccharomycetaceae</taxon>
        <taxon>Tetrapisispora</taxon>
    </lineage>
</organism>
<dbReference type="OrthoDB" id="5957327at2759"/>
<dbReference type="KEGG" id="tpf:TPHA_0A02090"/>
<dbReference type="AlphaFoldDB" id="G8BN13"/>
<dbReference type="GO" id="GO:0008821">
    <property type="term" value="F:crossover junction DNA endonuclease activity"/>
    <property type="evidence" value="ECO:0007669"/>
    <property type="project" value="TreeGrafter"/>
</dbReference>
<dbReference type="HOGENOM" id="CLU_053754_0_0_1"/>
<dbReference type="GO" id="GO:0033063">
    <property type="term" value="C:Rad51B-Rad51C-Rad51D-XRCC2 complex"/>
    <property type="evidence" value="ECO:0007669"/>
    <property type="project" value="TreeGrafter"/>
</dbReference>
<dbReference type="RefSeq" id="XP_003683725.1">
    <property type="nucleotide sequence ID" value="XM_003683677.1"/>
</dbReference>
<evidence type="ECO:0000259" key="8">
    <source>
        <dbReference type="PROSITE" id="PS50162"/>
    </source>
</evidence>
<dbReference type="GO" id="GO:0000400">
    <property type="term" value="F:four-way junction DNA binding"/>
    <property type="evidence" value="ECO:0007669"/>
    <property type="project" value="TreeGrafter"/>
</dbReference>
<comment type="subcellular location">
    <subcellularLocation>
        <location evidence="1">Nucleus</location>
    </subcellularLocation>
</comment>
<dbReference type="Gene3D" id="3.40.50.300">
    <property type="entry name" value="P-loop containing nucleotide triphosphate hydrolases"/>
    <property type="match status" value="1"/>
</dbReference>
<gene>
    <name evidence="9" type="primary">TPHA0A02090</name>
    <name evidence="9" type="ordered locus">TPHA_0A02090</name>
</gene>
<evidence type="ECO:0000256" key="1">
    <source>
        <dbReference type="ARBA" id="ARBA00004123"/>
    </source>
</evidence>
<dbReference type="SUPFAM" id="SSF52540">
    <property type="entry name" value="P-loop containing nucleoside triphosphate hydrolases"/>
    <property type="match status" value="1"/>
</dbReference>
<feature type="domain" description="RecA family profile 1" evidence="8">
    <location>
        <begin position="15"/>
        <end position="198"/>
    </location>
</feature>
<keyword evidence="3" id="KW-0227">DNA damage</keyword>
<evidence type="ECO:0000313" key="9">
    <source>
        <dbReference type="EMBL" id="CCE61291.1"/>
    </source>
</evidence>
<evidence type="ECO:0000256" key="6">
    <source>
        <dbReference type="ARBA" id="ARBA00023242"/>
    </source>
</evidence>
<evidence type="ECO:0000256" key="2">
    <source>
        <dbReference type="ARBA" id="ARBA00022741"/>
    </source>
</evidence>
<dbReference type="GO" id="GO:1903112">
    <property type="term" value="P:positive regulation of single-strand break repair via homologous recombination"/>
    <property type="evidence" value="ECO:0007669"/>
    <property type="project" value="EnsemblFungi"/>
</dbReference>
<dbReference type="EMBL" id="HE612856">
    <property type="protein sequence ID" value="CCE61291.1"/>
    <property type="molecule type" value="Genomic_DNA"/>
</dbReference>
<dbReference type="InterPro" id="IPR020588">
    <property type="entry name" value="RecA_ATP-bd"/>
</dbReference>
<dbReference type="GO" id="GO:0000707">
    <property type="term" value="P:meiotic DNA recombinase assembly"/>
    <property type="evidence" value="ECO:0007669"/>
    <property type="project" value="EnsemblFungi"/>
</dbReference>
<accession>G8BN13</accession>
<dbReference type="Proteomes" id="UP000005666">
    <property type="component" value="Chromosome 1"/>
</dbReference>
<dbReference type="GO" id="GO:0005657">
    <property type="term" value="C:replication fork"/>
    <property type="evidence" value="ECO:0007669"/>
    <property type="project" value="TreeGrafter"/>
</dbReference>
<evidence type="ECO:0000256" key="5">
    <source>
        <dbReference type="ARBA" id="ARBA00023204"/>
    </source>
</evidence>
<dbReference type="GO" id="GO:0007131">
    <property type="term" value="P:reciprocal meiotic recombination"/>
    <property type="evidence" value="ECO:0007669"/>
    <property type="project" value="TreeGrafter"/>
</dbReference>
<dbReference type="GO" id="GO:0042275">
    <property type="term" value="P:error-free postreplication DNA repair"/>
    <property type="evidence" value="ECO:0007669"/>
    <property type="project" value="EnsemblFungi"/>
</dbReference>
<reference evidence="9 10" key="1">
    <citation type="journal article" date="2011" name="Proc. Natl. Acad. Sci. U.S.A.">
        <title>Evolutionary erosion of yeast sex chromosomes by mating-type switching accidents.</title>
        <authorList>
            <person name="Gordon J.L."/>
            <person name="Armisen D."/>
            <person name="Proux-Wera E."/>
            <person name="Oheigeartaigh S.S."/>
            <person name="Byrne K.P."/>
            <person name="Wolfe K.H."/>
        </authorList>
    </citation>
    <scope>NUCLEOTIDE SEQUENCE [LARGE SCALE GENOMIC DNA]</scope>
    <source>
        <strain evidence="10">ATCC 24235 / CBS 4417 / NBRC 1672 / NRRL Y-8282 / UCD 70-5</strain>
    </source>
</reference>
<dbReference type="OMA" id="TIHELKC"/>
<evidence type="ECO:0000256" key="3">
    <source>
        <dbReference type="ARBA" id="ARBA00022763"/>
    </source>
</evidence>
<dbReference type="GO" id="GO:0005524">
    <property type="term" value="F:ATP binding"/>
    <property type="evidence" value="ECO:0007669"/>
    <property type="project" value="UniProtKB-KW"/>
</dbReference>
<dbReference type="PROSITE" id="PS50162">
    <property type="entry name" value="RECA_2"/>
    <property type="match status" value="1"/>
</dbReference>
<feature type="region of interest" description="Disordered" evidence="7">
    <location>
        <begin position="413"/>
        <end position="432"/>
    </location>
</feature>
<sequence length="432" mass="48843">MSFGVSLSQLISSANNSIIKSGIDKLDEYLGGSFQNRSIYEIYGPPGIGKTRLGVQIVNNFLRSNHSNKGSNVLWIDTNKTIAANNFADLSTYDKMYHVQITKISELTFFFTKLLQHLKIENEQNSEEPHDNNSYKLIIIDGFSNIINNHLNYICKRMNTNIDTSIHEIKCRHLIMLLTVLTKFTHSNGSTVIFLNNCMNTAFSLDFDITAQDNNLTSVDGSNFLVRSATSNDPRKSVQVLKSELVSNIGIGTRDSRWEVFIKNRIGLFWDWEHKGKLHGTHYKGNYNKLRVAIISNIEEVSSRKVENKERDSSPQEDLELAINSRVKPSHHPTLENTIKVYVNDEGEFCSSSGLASQRNKKRSKSPDPTVTKKKQSSYIDFQSSINEEQSSQASQATPTNVDQSFISTLEEANDYSDIVEENDEIIYDSEG</sequence>
<dbReference type="GeneID" id="11532256"/>
<protein>
    <recommendedName>
        <fullName evidence="8">RecA family profile 1 domain-containing protein</fullName>
    </recommendedName>
</protein>
<dbReference type="InterPro" id="IPR014774">
    <property type="entry name" value="KaiC-like_dom"/>
</dbReference>
<keyword evidence="5" id="KW-0234">DNA repair</keyword>
<keyword evidence="4" id="KW-0067">ATP-binding</keyword>
<name>G8BN13_TETPH</name>
<dbReference type="InterPro" id="IPR027417">
    <property type="entry name" value="P-loop_NTPase"/>
</dbReference>
<evidence type="ECO:0000313" key="10">
    <source>
        <dbReference type="Proteomes" id="UP000005666"/>
    </source>
</evidence>
<feature type="region of interest" description="Disordered" evidence="7">
    <location>
        <begin position="352"/>
        <end position="378"/>
    </location>
</feature>
<dbReference type="InterPro" id="IPR052093">
    <property type="entry name" value="HR_Repair_Mediator"/>
</dbReference>
<keyword evidence="6" id="KW-0539">Nucleus</keyword>
<proteinExistence type="predicted"/>
<dbReference type="PANTHER" id="PTHR46239">
    <property type="entry name" value="DNA REPAIR PROTEIN RAD51 HOMOLOG 3 RAD51C"/>
    <property type="match status" value="1"/>
</dbReference>
<dbReference type="GO" id="GO:0140664">
    <property type="term" value="F:ATP-dependent DNA damage sensor activity"/>
    <property type="evidence" value="ECO:0007669"/>
    <property type="project" value="InterPro"/>
</dbReference>
<evidence type="ECO:0000256" key="4">
    <source>
        <dbReference type="ARBA" id="ARBA00022840"/>
    </source>
</evidence>